<evidence type="ECO:0000313" key="3">
    <source>
        <dbReference type="Proteomes" id="UP000220251"/>
    </source>
</evidence>
<evidence type="ECO:0000256" key="1">
    <source>
        <dbReference type="SAM" id="Phobius"/>
    </source>
</evidence>
<gene>
    <name evidence="2" type="ORF">ELAC_1486</name>
</gene>
<feature type="transmembrane region" description="Helical" evidence="1">
    <location>
        <begin position="93"/>
        <end position="118"/>
    </location>
</feature>
<dbReference type="EMBL" id="CWGJ01000024">
    <property type="protein sequence ID" value="CRX38818.1"/>
    <property type="molecule type" value="Genomic_DNA"/>
</dbReference>
<dbReference type="RefSeq" id="WP_098038681.1">
    <property type="nucleotide sequence ID" value="NZ_CWGJ01000024.1"/>
</dbReference>
<keyword evidence="1" id="KW-1133">Transmembrane helix</keyword>
<keyword evidence="1" id="KW-0812">Transmembrane</keyword>
<organism evidence="2 3">
    <name type="scientific">Estrella lausannensis</name>
    <dbReference type="NCBI Taxonomy" id="483423"/>
    <lineage>
        <taxon>Bacteria</taxon>
        <taxon>Pseudomonadati</taxon>
        <taxon>Chlamydiota</taxon>
        <taxon>Chlamydiia</taxon>
        <taxon>Parachlamydiales</taxon>
        <taxon>Candidatus Criblamydiaceae</taxon>
        <taxon>Estrella</taxon>
    </lineage>
</organism>
<keyword evidence="3" id="KW-1185">Reference proteome</keyword>
<proteinExistence type="predicted"/>
<feature type="transmembrane region" description="Helical" evidence="1">
    <location>
        <begin position="61"/>
        <end position="81"/>
    </location>
</feature>
<keyword evidence="1" id="KW-0472">Membrane</keyword>
<reference evidence="3" key="1">
    <citation type="submission" date="2015-06" db="EMBL/GenBank/DDBJ databases">
        <authorList>
            <person name="Bertelli C."/>
        </authorList>
    </citation>
    <scope>NUCLEOTIDE SEQUENCE [LARGE SCALE GENOMIC DNA]</scope>
    <source>
        <strain evidence="3">CRIB-30</strain>
    </source>
</reference>
<evidence type="ECO:0000313" key="2">
    <source>
        <dbReference type="EMBL" id="CRX38818.1"/>
    </source>
</evidence>
<sequence>MTVATISPQWFLADTTTGAEAGSEGGFTAGLKHIFSKIWQAVCGLFSAIGEFFQTPPGMGLAAFVGFSGIGWILLAVAESAGMEGDGHKMGRILLKIAAAAAFILSGAALASGIIFGIV</sequence>
<accession>A0A0H5DRJ0</accession>
<protein>
    <submittedName>
        <fullName evidence="2">Putative membrane protein</fullName>
    </submittedName>
</protein>
<dbReference type="AlphaFoldDB" id="A0A0H5DRJ0"/>
<name>A0A0H5DRJ0_9BACT</name>
<dbReference type="Proteomes" id="UP000220251">
    <property type="component" value="Unassembled WGS sequence"/>
</dbReference>